<dbReference type="PANTHER" id="PTHR24049">
    <property type="entry name" value="CRUMBS FAMILY MEMBER"/>
    <property type="match status" value="1"/>
</dbReference>
<dbReference type="Pfam" id="PF00008">
    <property type="entry name" value="EGF"/>
    <property type="match status" value="3"/>
</dbReference>
<dbReference type="Proteomes" id="UP000826195">
    <property type="component" value="Unassembled WGS sequence"/>
</dbReference>
<reference evidence="6 7" key="1">
    <citation type="journal article" date="2021" name="J. Hered.">
        <title>A chromosome-level genome assembly of the parasitoid wasp, Cotesia glomerata (Hymenoptera: Braconidae).</title>
        <authorList>
            <person name="Pinto B.J."/>
            <person name="Weis J.J."/>
            <person name="Gamble T."/>
            <person name="Ode P.J."/>
            <person name="Paul R."/>
            <person name="Zaspel J.M."/>
        </authorList>
    </citation>
    <scope>NUCLEOTIDE SEQUENCE [LARGE SCALE GENOMIC DNA]</scope>
    <source>
        <strain evidence="6">CgM1</strain>
    </source>
</reference>
<dbReference type="FunFam" id="2.10.25.10:FF:000095">
    <property type="entry name" value="Notch, isoform B"/>
    <property type="match status" value="1"/>
</dbReference>
<sequence>MVIQQKIFSFQSIVQYDAPSCTSKYVGEYCQHLNPCHKGPRCQNGGSCRVKENPNGTPSFTCDCPIGFSASLCEIPMDNACNSSPCLNGAACVLHSLEEYTCSCTFGFTGQYCERQDHCSSAPCKNGAECQSLDNGYQCKCALGFTGPTCADDINECDRDPCVYGSCYNTPGSYKCPEKPRMLILLSRTMMTISDAMVIGSLQFKQLRWESARSWVPFRQ</sequence>
<dbReference type="SUPFAM" id="SSF57196">
    <property type="entry name" value="EGF/Laminin"/>
    <property type="match status" value="4"/>
</dbReference>
<feature type="domain" description="EGF-like" evidence="5">
    <location>
        <begin position="115"/>
        <end position="151"/>
    </location>
</feature>
<proteinExistence type="predicted"/>
<feature type="domain" description="EGF-like" evidence="5">
    <location>
        <begin position="77"/>
        <end position="114"/>
    </location>
</feature>
<dbReference type="PROSITE" id="PS50026">
    <property type="entry name" value="EGF_3"/>
    <property type="match status" value="3"/>
</dbReference>
<protein>
    <recommendedName>
        <fullName evidence="5">EGF-like domain-containing protein</fullName>
    </recommendedName>
</protein>
<evidence type="ECO:0000259" key="5">
    <source>
        <dbReference type="PROSITE" id="PS50026"/>
    </source>
</evidence>
<dbReference type="InterPro" id="IPR051022">
    <property type="entry name" value="Notch_Cell-Fate_Det"/>
</dbReference>
<dbReference type="Gene3D" id="2.10.25.10">
    <property type="entry name" value="Laminin"/>
    <property type="match status" value="4"/>
</dbReference>
<evidence type="ECO:0000313" key="7">
    <source>
        <dbReference type="Proteomes" id="UP000826195"/>
    </source>
</evidence>
<keyword evidence="3 4" id="KW-1015">Disulfide bond</keyword>
<keyword evidence="1 4" id="KW-0245">EGF-like domain</keyword>
<evidence type="ECO:0000256" key="3">
    <source>
        <dbReference type="ARBA" id="ARBA00023157"/>
    </source>
</evidence>
<dbReference type="SMART" id="SM00181">
    <property type="entry name" value="EGF"/>
    <property type="match status" value="3"/>
</dbReference>
<feature type="domain" description="EGF-like" evidence="5">
    <location>
        <begin position="32"/>
        <end position="74"/>
    </location>
</feature>
<dbReference type="CDD" id="cd00054">
    <property type="entry name" value="EGF_CA"/>
    <property type="match status" value="2"/>
</dbReference>
<dbReference type="EMBL" id="JAHXZJ010000002">
    <property type="protein sequence ID" value="KAH0564514.1"/>
    <property type="molecule type" value="Genomic_DNA"/>
</dbReference>
<evidence type="ECO:0000256" key="2">
    <source>
        <dbReference type="ARBA" id="ARBA00022737"/>
    </source>
</evidence>
<dbReference type="GO" id="GO:0005886">
    <property type="term" value="C:plasma membrane"/>
    <property type="evidence" value="ECO:0007669"/>
    <property type="project" value="TreeGrafter"/>
</dbReference>
<comment type="caution">
    <text evidence="6">The sequence shown here is derived from an EMBL/GenBank/DDBJ whole genome shotgun (WGS) entry which is preliminary data.</text>
</comment>
<evidence type="ECO:0000256" key="4">
    <source>
        <dbReference type="PROSITE-ProRule" id="PRU00076"/>
    </source>
</evidence>
<dbReference type="GO" id="GO:0005509">
    <property type="term" value="F:calcium ion binding"/>
    <property type="evidence" value="ECO:0007669"/>
    <property type="project" value="InterPro"/>
</dbReference>
<accession>A0AAV7J4V9</accession>
<feature type="disulfide bond" evidence="4">
    <location>
        <begin position="64"/>
        <end position="73"/>
    </location>
</feature>
<comment type="caution">
    <text evidence="4">Lacks conserved residue(s) required for the propagation of feature annotation.</text>
</comment>
<dbReference type="GO" id="GO:0007157">
    <property type="term" value="P:heterophilic cell-cell adhesion via plasma membrane cell adhesion molecules"/>
    <property type="evidence" value="ECO:0007669"/>
    <property type="project" value="TreeGrafter"/>
</dbReference>
<feature type="disulfide bond" evidence="4">
    <location>
        <begin position="141"/>
        <end position="150"/>
    </location>
</feature>
<organism evidence="6 7">
    <name type="scientific">Cotesia glomerata</name>
    <name type="common">Lepidopteran parasitic wasp</name>
    <name type="synonym">Apanteles glomeratus</name>
    <dbReference type="NCBI Taxonomy" id="32391"/>
    <lineage>
        <taxon>Eukaryota</taxon>
        <taxon>Metazoa</taxon>
        <taxon>Ecdysozoa</taxon>
        <taxon>Arthropoda</taxon>
        <taxon>Hexapoda</taxon>
        <taxon>Insecta</taxon>
        <taxon>Pterygota</taxon>
        <taxon>Neoptera</taxon>
        <taxon>Endopterygota</taxon>
        <taxon>Hymenoptera</taxon>
        <taxon>Apocrita</taxon>
        <taxon>Ichneumonoidea</taxon>
        <taxon>Braconidae</taxon>
        <taxon>Microgastrinae</taxon>
        <taxon>Cotesia</taxon>
    </lineage>
</organism>
<dbReference type="PANTHER" id="PTHR24049:SF40">
    <property type="entry name" value="EGF-LIKE DOMAIN-CONTAINING PROTEIN"/>
    <property type="match status" value="1"/>
</dbReference>
<name>A0AAV7J4V9_COTGL</name>
<dbReference type="GO" id="GO:0045197">
    <property type="term" value="P:establishment or maintenance of epithelial cell apical/basal polarity"/>
    <property type="evidence" value="ECO:0007669"/>
    <property type="project" value="TreeGrafter"/>
</dbReference>
<keyword evidence="7" id="KW-1185">Reference proteome</keyword>
<evidence type="ECO:0000313" key="6">
    <source>
        <dbReference type="EMBL" id="KAH0564514.1"/>
    </source>
</evidence>
<dbReference type="AlphaFoldDB" id="A0AAV7J4V9"/>
<dbReference type="InterPro" id="IPR001881">
    <property type="entry name" value="EGF-like_Ca-bd_dom"/>
</dbReference>
<dbReference type="SMART" id="SM00179">
    <property type="entry name" value="EGF_CA"/>
    <property type="match status" value="4"/>
</dbReference>
<gene>
    <name evidence="6" type="ORF">KQX54_012530</name>
</gene>
<dbReference type="PROSITE" id="PS01186">
    <property type="entry name" value="EGF_2"/>
    <property type="match status" value="3"/>
</dbReference>
<dbReference type="FunFam" id="2.10.25.10:FF:000063">
    <property type="entry name" value="Slit guidance ligand 2"/>
    <property type="match status" value="1"/>
</dbReference>
<feature type="disulfide bond" evidence="4">
    <location>
        <begin position="104"/>
        <end position="113"/>
    </location>
</feature>
<evidence type="ECO:0000256" key="1">
    <source>
        <dbReference type="ARBA" id="ARBA00022536"/>
    </source>
</evidence>
<keyword evidence="2" id="KW-0677">Repeat</keyword>
<dbReference type="GO" id="GO:0032991">
    <property type="term" value="C:protein-containing complex"/>
    <property type="evidence" value="ECO:0007669"/>
    <property type="project" value="TreeGrafter"/>
</dbReference>
<dbReference type="InterPro" id="IPR000742">
    <property type="entry name" value="EGF"/>
</dbReference>
<dbReference type="PROSITE" id="PS00022">
    <property type="entry name" value="EGF_1"/>
    <property type="match status" value="2"/>
</dbReference>